<feature type="transmembrane region" description="Helical" evidence="1">
    <location>
        <begin position="21"/>
        <end position="46"/>
    </location>
</feature>
<accession>A0A2M8Z5Y9</accession>
<evidence type="ECO:0000313" key="4">
    <source>
        <dbReference type="EMBL" id="PJJ28855.1"/>
    </source>
</evidence>
<dbReference type="PANTHER" id="PTHR34220:SF7">
    <property type="entry name" value="SENSOR HISTIDINE KINASE YPDA"/>
    <property type="match status" value="1"/>
</dbReference>
<dbReference type="GO" id="GO:0000155">
    <property type="term" value="F:phosphorelay sensor kinase activity"/>
    <property type="evidence" value="ECO:0007669"/>
    <property type="project" value="InterPro"/>
</dbReference>
<feature type="domain" description="Signal transduction histidine kinase internal region" evidence="3">
    <location>
        <begin position="404"/>
        <end position="484"/>
    </location>
</feature>
<dbReference type="InterPro" id="IPR003594">
    <property type="entry name" value="HATPase_dom"/>
</dbReference>
<gene>
    <name evidence="4" type="ORF">H171_2377</name>
</gene>
<reference evidence="4 5" key="1">
    <citation type="submission" date="2017-11" db="EMBL/GenBank/DDBJ databases">
        <title>Understudied soil microbes with underappreciated capabilities: Untangling the Clostridium saccharolyticum group.</title>
        <authorList>
            <person name="Leschine S."/>
        </authorList>
    </citation>
    <scope>NUCLEOTIDE SEQUENCE [LARGE SCALE GENOMIC DNA]</scope>
    <source>
        <strain evidence="4 5">18A</strain>
    </source>
</reference>
<feature type="transmembrane region" description="Helical" evidence="1">
    <location>
        <begin position="317"/>
        <end position="335"/>
    </location>
</feature>
<name>A0A2M8Z5Y9_9FIRM</name>
<dbReference type="Gene3D" id="3.30.565.10">
    <property type="entry name" value="Histidine kinase-like ATPase, C-terminal domain"/>
    <property type="match status" value="1"/>
</dbReference>
<evidence type="ECO:0000259" key="2">
    <source>
        <dbReference type="Pfam" id="PF02518"/>
    </source>
</evidence>
<comment type="caution">
    <text evidence="4">The sequence shown here is derived from an EMBL/GenBank/DDBJ whole genome shotgun (WGS) entry which is preliminary data.</text>
</comment>
<dbReference type="OrthoDB" id="1729609at2"/>
<keyword evidence="1" id="KW-0812">Transmembrane</keyword>
<dbReference type="Proteomes" id="UP000231092">
    <property type="component" value="Unassembled WGS sequence"/>
</dbReference>
<dbReference type="RefSeq" id="WP_100305308.1">
    <property type="nucleotide sequence ID" value="NZ_PGET01000001.1"/>
</dbReference>
<feature type="domain" description="Histidine kinase/HSP90-like ATPase" evidence="2">
    <location>
        <begin position="503"/>
        <end position="608"/>
    </location>
</feature>
<keyword evidence="1" id="KW-0472">Membrane</keyword>
<dbReference type="SUPFAM" id="SSF55874">
    <property type="entry name" value="ATPase domain of HSP90 chaperone/DNA topoisomerase II/histidine kinase"/>
    <property type="match status" value="1"/>
</dbReference>
<evidence type="ECO:0000313" key="5">
    <source>
        <dbReference type="Proteomes" id="UP000231092"/>
    </source>
</evidence>
<sequence>MKNNSFFDNLNKKHHSTTVRFFIRSLLVNSLLILIPLLLIGLYSIFRTAKESTLEAEKRASRILNQADDILETFYTHVDNAYLFFASNPRVNLQLKNAFTEKSLSLNSIKSVENISLNFQNLIYTDDYLQNIYVYYKNDYSRIFIPLSAKLISFPPDKEAEILASYHHAGTEDVWMEFSDDPLLYTEYPTPSMTIYRKLYHRTTDVQNGLIIFSFNADRLKSKLQRLMEYENQQVFLIDSGNRLVWPSTSKLTAEALLSLSEQMASEYKQSNVTVVSQDYASYTATYLHSPRSYGFSYLMLTPKDKIYETTISLTSMYIFITMAAIGVACIFAFFKTQHDYKYLSKIISTFSMPKTALKRIQPPSKRISNPFEYILLNVIHLFIEQDYLKVQDSEKTAKLQLSKMQALQHQINPHFLHNTLNSIYWESVKLTGSENRCSQMISYLSAIMRYSLSDPQENVKVQNEIDYLKKYLEIMKLRYVNKFDARFHIAPECSIYPVKKMLLQPLVENAIYHGIKEKKEKGIICISVHRKKDRIYFNIYDTGNGIPGQKLDAIRRDLEQMKRASNQNIGLVNTNSRLVLSYGPDSGLHIKSRSKDFTVIWFSIPVPKETADQFPTDSI</sequence>
<organism evidence="4 5">
    <name type="scientific">[Clostridium] celerecrescens 18A</name>
    <dbReference type="NCBI Taxonomy" id="1286362"/>
    <lineage>
        <taxon>Bacteria</taxon>
        <taxon>Bacillati</taxon>
        <taxon>Bacillota</taxon>
        <taxon>Clostridia</taxon>
        <taxon>Lachnospirales</taxon>
        <taxon>Lachnospiraceae</taxon>
        <taxon>Lacrimispora</taxon>
    </lineage>
</organism>
<evidence type="ECO:0000256" key="1">
    <source>
        <dbReference type="SAM" id="Phobius"/>
    </source>
</evidence>
<dbReference type="PANTHER" id="PTHR34220">
    <property type="entry name" value="SENSOR HISTIDINE KINASE YPDA"/>
    <property type="match status" value="1"/>
</dbReference>
<dbReference type="InterPro" id="IPR010559">
    <property type="entry name" value="Sig_transdc_His_kin_internal"/>
</dbReference>
<dbReference type="Pfam" id="PF02518">
    <property type="entry name" value="HATPase_c"/>
    <property type="match status" value="1"/>
</dbReference>
<protein>
    <submittedName>
        <fullName evidence="4">Two-component system sensor histidine kinase YesM</fullName>
    </submittedName>
</protein>
<proteinExistence type="predicted"/>
<dbReference type="Pfam" id="PF06580">
    <property type="entry name" value="His_kinase"/>
    <property type="match status" value="1"/>
</dbReference>
<keyword evidence="4" id="KW-0808">Transferase</keyword>
<dbReference type="GO" id="GO:0016020">
    <property type="term" value="C:membrane"/>
    <property type="evidence" value="ECO:0007669"/>
    <property type="project" value="InterPro"/>
</dbReference>
<keyword evidence="1" id="KW-1133">Transmembrane helix</keyword>
<evidence type="ECO:0000259" key="3">
    <source>
        <dbReference type="Pfam" id="PF06580"/>
    </source>
</evidence>
<dbReference type="EMBL" id="PGET01000001">
    <property type="protein sequence ID" value="PJJ28855.1"/>
    <property type="molecule type" value="Genomic_DNA"/>
</dbReference>
<dbReference type="InterPro" id="IPR036890">
    <property type="entry name" value="HATPase_C_sf"/>
</dbReference>
<keyword evidence="4" id="KW-0418">Kinase</keyword>
<dbReference type="InterPro" id="IPR050640">
    <property type="entry name" value="Bact_2-comp_sensor_kinase"/>
</dbReference>
<dbReference type="AlphaFoldDB" id="A0A2M8Z5Y9"/>